<dbReference type="EMBL" id="NSIT01000045">
    <property type="protein sequence ID" value="PJE79833.1"/>
    <property type="molecule type" value="Genomic_DNA"/>
</dbReference>
<organism evidence="1">
    <name type="scientific">invertebrate metagenome</name>
    <dbReference type="NCBI Taxonomy" id="1711999"/>
    <lineage>
        <taxon>unclassified sequences</taxon>
        <taxon>metagenomes</taxon>
        <taxon>organismal metagenomes</taxon>
    </lineage>
</organism>
<proteinExistence type="predicted"/>
<evidence type="ECO:0000313" key="1">
    <source>
        <dbReference type="EMBL" id="PJE79833.1"/>
    </source>
</evidence>
<dbReference type="AlphaFoldDB" id="A0A2H9T9E8"/>
<sequence>MLKELTDDNIKRSKEPVIWRNVLLIHVFNYGMASHKTYFSEGKREQLLIQKTILIALSMSSVA</sequence>
<reference evidence="1" key="1">
    <citation type="journal article" date="2017" name="Appl. Environ. Microbiol.">
        <title>Molecular characterization of an Endozoicomonas-like organism causing infection in king scallop Pecten maximus L.</title>
        <authorList>
            <person name="Cano I."/>
            <person name="van Aerle R."/>
            <person name="Ross S."/>
            <person name="Verner-Jeffreys D.W."/>
            <person name="Paley R.K."/>
            <person name="Rimmer G."/>
            <person name="Ryder D."/>
            <person name="Hooper P."/>
            <person name="Stone D."/>
            <person name="Feist S.W."/>
        </authorList>
    </citation>
    <scope>NUCLEOTIDE SEQUENCE</scope>
</reference>
<name>A0A2H9T9E8_9ZZZZ</name>
<comment type="caution">
    <text evidence="1">The sequence shown here is derived from an EMBL/GenBank/DDBJ whole genome shotgun (WGS) entry which is preliminary data.</text>
</comment>
<gene>
    <name evidence="1" type="ORF">CI610_01189</name>
</gene>
<accession>A0A2H9T9E8</accession>
<protein>
    <submittedName>
        <fullName evidence="1">Uncharacterized protein</fullName>
    </submittedName>
</protein>